<dbReference type="NCBIfam" id="TIGR00676">
    <property type="entry name" value="fadh2"/>
    <property type="match status" value="1"/>
</dbReference>
<evidence type="ECO:0000256" key="4">
    <source>
        <dbReference type="ARBA" id="ARBA00022605"/>
    </source>
</evidence>
<evidence type="ECO:0000256" key="11">
    <source>
        <dbReference type="ARBA" id="ARBA00048628"/>
    </source>
</evidence>
<dbReference type="PANTHER" id="PTHR45754">
    <property type="entry name" value="METHYLENETETRAHYDROFOLATE REDUCTASE"/>
    <property type="match status" value="1"/>
</dbReference>
<organism evidence="13 14">
    <name type="scientific">Rhodovastum atsumiense</name>
    <dbReference type="NCBI Taxonomy" id="504468"/>
    <lineage>
        <taxon>Bacteria</taxon>
        <taxon>Pseudomonadati</taxon>
        <taxon>Pseudomonadota</taxon>
        <taxon>Alphaproteobacteria</taxon>
        <taxon>Acetobacterales</taxon>
        <taxon>Acetobacteraceae</taxon>
        <taxon>Rhodovastum</taxon>
    </lineage>
</organism>
<keyword evidence="14" id="KW-1185">Reference proteome</keyword>
<dbReference type="InterPro" id="IPR029041">
    <property type="entry name" value="FAD-linked_oxidoreductase-like"/>
</dbReference>
<comment type="similarity">
    <text evidence="3 12">Belongs to the methylenetetrahydrofolate reductase family.</text>
</comment>
<evidence type="ECO:0000313" key="14">
    <source>
        <dbReference type="Proteomes" id="UP000325255"/>
    </source>
</evidence>
<reference evidence="13 14" key="1">
    <citation type="submission" date="2019-09" db="EMBL/GenBank/DDBJ databases">
        <title>Genome sequence of Rhodovastum atsumiense, a diverse member of the Acetobacteraceae family of non-sulfur purple photosynthetic bacteria.</title>
        <authorList>
            <person name="Meyer T."/>
            <person name="Kyndt J."/>
        </authorList>
    </citation>
    <scope>NUCLEOTIDE SEQUENCE [LARGE SCALE GENOMIC DNA]</scope>
    <source>
        <strain evidence="13 14">DSM 21279</strain>
    </source>
</reference>
<evidence type="ECO:0000313" key="13">
    <source>
        <dbReference type="EMBL" id="KAA5613601.1"/>
    </source>
</evidence>
<keyword evidence="9" id="KW-0486">Methionine biosynthesis</keyword>
<gene>
    <name evidence="13" type="primary">metF</name>
    <name evidence="13" type="ORF">F1189_04080</name>
</gene>
<dbReference type="UniPathway" id="UPA00193"/>
<protein>
    <recommendedName>
        <fullName evidence="12">Methylenetetrahydrofolate reductase</fullName>
        <ecNumber evidence="12">1.5.1.54</ecNumber>
    </recommendedName>
</protein>
<dbReference type="GO" id="GO:0035999">
    <property type="term" value="P:tetrahydrofolate interconversion"/>
    <property type="evidence" value="ECO:0007669"/>
    <property type="project" value="UniProtKB-UniPathway"/>
</dbReference>
<comment type="pathway">
    <text evidence="10">Amino-acid biosynthesis; L-methionine biosynthesis via de novo pathway.</text>
</comment>
<name>A0A5M6IZ92_9PROT</name>
<evidence type="ECO:0000256" key="6">
    <source>
        <dbReference type="ARBA" id="ARBA00022827"/>
    </source>
</evidence>
<dbReference type="PANTHER" id="PTHR45754:SF3">
    <property type="entry name" value="METHYLENETETRAHYDROFOLATE REDUCTASE (NADPH)"/>
    <property type="match status" value="1"/>
</dbReference>
<keyword evidence="5 12" id="KW-0285">Flavoprotein</keyword>
<evidence type="ECO:0000256" key="2">
    <source>
        <dbReference type="ARBA" id="ARBA00004777"/>
    </source>
</evidence>
<dbReference type="InterPro" id="IPR004620">
    <property type="entry name" value="MTHF_reductase_bac"/>
</dbReference>
<evidence type="ECO:0000256" key="12">
    <source>
        <dbReference type="RuleBase" id="RU003862"/>
    </source>
</evidence>
<evidence type="ECO:0000256" key="7">
    <source>
        <dbReference type="ARBA" id="ARBA00023002"/>
    </source>
</evidence>
<keyword evidence="4" id="KW-0028">Amino-acid biosynthesis</keyword>
<comment type="caution">
    <text evidence="13">The sequence shown here is derived from an EMBL/GenBank/DDBJ whole genome shotgun (WGS) entry which is preliminary data.</text>
</comment>
<sequence>MNDTPAPLERWLTGPRFSALPARDGSQPAPALSFEFFPPRTEALEQQLWACIRRLEPLAPRFVSVTYGAGGSTQERTHATVARIVRETSLTPAAHLTCVGASRGEVDDVARAYWDAGIRHIVALRGDVPGGGAYQPHPQGYAYAADLVAGLKRIADFEISVAAYPEMHPAAASPQADLDNLRRKLDAGANRAITQYFFEAETYLRFIDRCLAAGITAPIVPGIMPVSNFAQAVKFSAMCGARVPAWLGHLFAGLEEDAETRRMVAVVVAAELVRLLQANGVDEFHFYTLNRPDLVYAIAHILGAHARPAAG</sequence>
<proteinExistence type="inferred from homology"/>
<keyword evidence="8" id="KW-0520">NAD</keyword>
<evidence type="ECO:0000256" key="9">
    <source>
        <dbReference type="ARBA" id="ARBA00023167"/>
    </source>
</evidence>
<keyword evidence="7 12" id="KW-0560">Oxidoreductase</keyword>
<dbReference type="CDD" id="cd00537">
    <property type="entry name" value="MTHFR"/>
    <property type="match status" value="1"/>
</dbReference>
<evidence type="ECO:0000256" key="8">
    <source>
        <dbReference type="ARBA" id="ARBA00023027"/>
    </source>
</evidence>
<dbReference type="Pfam" id="PF02219">
    <property type="entry name" value="MTHFR"/>
    <property type="match status" value="1"/>
</dbReference>
<evidence type="ECO:0000256" key="10">
    <source>
        <dbReference type="ARBA" id="ARBA00034478"/>
    </source>
</evidence>
<evidence type="ECO:0000256" key="3">
    <source>
        <dbReference type="ARBA" id="ARBA00006743"/>
    </source>
</evidence>
<comment type="catalytic activity">
    <reaction evidence="11">
        <text>(6S)-5-methyl-5,6,7,8-tetrahydrofolate + NAD(+) = (6R)-5,10-methylene-5,6,7,8-tetrahydrofolate + NADH + H(+)</text>
        <dbReference type="Rhea" id="RHEA:19821"/>
        <dbReference type="ChEBI" id="CHEBI:15378"/>
        <dbReference type="ChEBI" id="CHEBI:15636"/>
        <dbReference type="ChEBI" id="CHEBI:18608"/>
        <dbReference type="ChEBI" id="CHEBI:57540"/>
        <dbReference type="ChEBI" id="CHEBI:57945"/>
        <dbReference type="EC" id="1.5.1.54"/>
    </reaction>
    <physiologicalReaction direction="right-to-left" evidence="11">
        <dbReference type="Rhea" id="RHEA:19823"/>
    </physiologicalReaction>
</comment>
<keyword evidence="6 12" id="KW-0274">FAD</keyword>
<dbReference type="SUPFAM" id="SSF51730">
    <property type="entry name" value="FAD-linked oxidoreductase"/>
    <property type="match status" value="1"/>
</dbReference>
<evidence type="ECO:0000256" key="5">
    <source>
        <dbReference type="ARBA" id="ARBA00022630"/>
    </source>
</evidence>
<dbReference type="GO" id="GO:0071949">
    <property type="term" value="F:FAD binding"/>
    <property type="evidence" value="ECO:0007669"/>
    <property type="project" value="TreeGrafter"/>
</dbReference>
<dbReference type="EMBL" id="VWPK01000005">
    <property type="protein sequence ID" value="KAA5613601.1"/>
    <property type="molecule type" value="Genomic_DNA"/>
</dbReference>
<dbReference type="Proteomes" id="UP000325255">
    <property type="component" value="Unassembled WGS sequence"/>
</dbReference>
<dbReference type="RefSeq" id="WP_150039349.1">
    <property type="nucleotide sequence ID" value="NZ_OW485601.1"/>
</dbReference>
<dbReference type="GO" id="GO:0009086">
    <property type="term" value="P:methionine biosynthetic process"/>
    <property type="evidence" value="ECO:0007669"/>
    <property type="project" value="UniProtKB-KW"/>
</dbReference>
<evidence type="ECO:0000256" key="1">
    <source>
        <dbReference type="ARBA" id="ARBA00001974"/>
    </source>
</evidence>
<dbReference type="GO" id="GO:0106312">
    <property type="term" value="F:methylenetetrahydrofolate reductase (NADH) activity"/>
    <property type="evidence" value="ECO:0007669"/>
    <property type="project" value="UniProtKB-EC"/>
</dbReference>
<dbReference type="Gene3D" id="3.20.20.220">
    <property type="match status" value="1"/>
</dbReference>
<dbReference type="OrthoDB" id="9812555at2"/>
<dbReference type="AlphaFoldDB" id="A0A5M6IZ92"/>
<dbReference type="InterPro" id="IPR003171">
    <property type="entry name" value="Mehydrof_redctse-like"/>
</dbReference>
<comment type="cofactor">
    <cofactor evidence="1 12">
        <name>FAD</name>
        <dbReference type="ChEBI" id="CHEBI:57692"/>
    </cofactor>
</comment>
<dbReference type="EC" id="1.5.1.54" evidence="12"/>
<comment type="pathway">
    <text evidence="2 12">One-carbon metabolism; tetrahydrofolate interconversion.</text>
</comment>
<dbReference type="GO" id="GO:0005829">
    <property type="term" value="C:cytosol"/>
    <property type="evidence" value="ECO:0007669"/>
    <property type="project" value="InterPro"/>
</dbReference>
<accession>A0A5M6IZ92</accession>